<comment type="subcellular location">
    <subcellularLocation>
        <location evidence="1">Nucleus</location>
    </subcellularLocation>
</comment>
<proteinExistence type="predicted"/>
<dbReference type="AlphaFoldDB" id="A0A087TB83"/>
<dbReference type="OrthoDB" id="10045182at2759"/>
<evidence type="ECO:0000256" key="1">
    <source>
        <dbReference type="ARBA" id="ARBA00004123"/>
    </source>
</evidence>
<dbReference type="EMBL" id="KK114401">
    <property type="protein sequence ID" value="KFM62372.1"/>
    <property type="molecule type" value="Genomic_DNA"/>
</dbReference>
<reference evidence="2 3" key="1">
    <citation type="submission" date="2013-11" db="EMBL/GenBank/DDBJ databases">
        <title>Genome sequencing of Stegodyphus mimosarum.</title>
        <authorList>
            <person name="Bechsgaard J."/>
        </authorList>
    </citation>
    <scope>NUCLEOTIDE SEQUENCE [LARGE SCALE GENOMIC DNA]</scope>
</reference>
<organism evidence="2 3">
    <name type="scientific">Stegodyphus mimosarum</name>
    <name type="common">African social velvet spider</name>
    <dbReference type="NCBI Taxonomy" id="407821"/>
    <lineage>
        <taxon>Eukaryota</taxon>
        <taxon>Metazoa</taxon>
        <taxon>Ecdysozoa</taxon>
        <taxon>Arthropoda</taxon>
        <taxon>Chelicerata</taxon>
        <taxon>Arachnida</taxon>
        <taxon>Araneae</taxon>
        <taxon>Araneomorphae</taxon>
        <taxon>Entelegynae</taxon>
        <taxon>Eresoidea</taxon>
        <taxon>Eresidae</taxon>
        <taxon>Stegodyphus</taxon>
    </lineage>
</organism>
<dbReference type="Proteomes" id="UP000054359">
    <property type="component" value="Unassembled WGS sequence"/>
</dbReference>
<dbReference type="SUPFAM" id="SSF46689">
    <property type="entry name" value="Homeodomain-like"/>
    <property type="match status" value="1"/>
</dbReference>
<evidence type="ECO:0000313" key="2">
    <source>
        <dbReference type="EMBL" id="KFM62372.1"/>
    </source>
</evidence>
<name>A0A087TB83_STEMI</name>
<dbReference type="InterPro" id="IPR009057">
    <property type="entry name" value="Homeodomain-like_sf"/>
</dbReference>
<accession>A0A087TB83</accession>
<dbReference type="GO" id="GO:0005634">
    <property type="term" value="C:nucleus"/>
    <property type="evidence" value="ECO:0007669"/>
    <property type="project" value="UniProtKB-SubCell"/>
</dbReference>
<keyword evidence="3" id="KW-1185">Reference proteome</keyword>
<evidence type="ECO:0000313" key="3">
    <source>
        <dbReference type="Proteomes" id="UP000054359"/>
    </source>
</evidence>
<protein>
    <submittedName>
        <fullName evidence="2">Uncharacterized protein</fullName>
    </submittedName>
</protein>
<gene>
    <name evidence="2" type="ORF">X975_05106</name>
</gene>
<feature type="non-terminal residue" evidence="2">
    <location>
        <position position="112"/>
    </location>
</feature>
<sequence length="112" mass="13019">MRKALAGLSFVFKLFMKRGFDVIVAAQRELIIDHSISDIVREFNIPRSTVSRVCREYLISGITSHHGQSSGRPPALNNRDQRRLRRVVNVHRQATLRQITAEINVRREERVR</sequence>